<keyword evidence="2" id="KW-1185">Reference proteome</keyword>
<proteinExistence type="predicted"/>
<accession>A0ABS8ULB7</accession>
<reference evidence="1 2" key="1">
    <citation type="journal article" date="2021" name="BMC Genomics">
        <title>Datura genome reveals duplications of psychoactive alkaloid biosynthetic genes and high mutation rate following tissue culture.</title>
        <authorList>
            <person name="Rajewski A."/>
            <person name="Carter-House D."/>
            <person name="Stajich J."/>
            <person name="Litt A."/>
        </authorList>
    </citation>
    <scope>NUCLEOTIDE SEQUENCE [LARGE SCALE GENOMIC DNA]</scope>
    <source>
        <strain evidence="1">AR-01</strain>
    </source>
</reference>
<comment type="caution">
    <text evidence="1">The sequence shown here is derived from an EMBL/GenBank/DDBJ whole genome shotgun (WGS) entry which is preliminary data.</text>
</comment>
<protein>
    <submittedName>
        <fullName evidence="1">Uncharacterized protein</fullName>
    </submittedName>
</protein>
<sequence length="125" mass="14263">MWLGRHRPGEMPSREHSTNHRWGANLVLCTEGFKASRRPIHHGFGFVIHLGNISGGHIGDLDTLAISEYQCFADHDRRFTGGAPISMMFFLGHRLVMEIHWRFTNLGNTGGHPMVRRCHSEGYNR</sequence>
<name>A0ABS8ULB7_DATST</name>
<organism evidence="1 2">
    <name type="scientific">Datura stramonium</name>
    <name type="common">Jimsonweed</name>
    <name type="synonym">Common thornapple</name>
    <dbReference type="NCBI Taxonomy" id="4076"/>
    <lineage>
        <taxon>Eukaryota</taxon>
        <taxon>Viridiplantae</taxon>
        <taxon>Streptophyta</taxon>
        <taxon>Embryophyta</taxon>
        <taxon>Tracheophyta</taxon>
        <taxon>Spermatophyta</taxon>
        <taxon>Magnoliopsida</taxon>
        <taxon>eudicotyledons</taxon>
        <taxon>Gunneridae</taxon>
        <taxon>Pentapetalae</taxon>
        <taxon>asterids</taxon>
        <taxon>lamiids</taxon>
        <taxon>Solanales</taxon>
        <taxon>Solanaceae</taxon>
        <taxon>Solanoideae</taxon>
        <taxon>Datureae</taxon>
        <taxon>Datura</taxon>
    </lineage>
</organism>
<gene>
    <name evidence="1" type="ORF">HAX54_017800</name>
</gene>
<dbReference type="EMBL" id="JACEIK010002185">
    <property type="protein sequence ID" value="MCD9559663.1"/>
    <property type="molecule type" value="Genomic_DNA"/>
</dbReference>
<evidence type="ECO:0000313" key="2">
    <source>
        <dbReference type="Proteomes" id="UP000823775"/>
    </source>
</evidence>
<dbReference type="Proteomes" id="UP000823775">
    <property type="component" value="Unassembled WGS sequence"/>
</dbReference>
<evidence type="ECO:0000313" key="1">
    <source>
        <dbReference type="EMBL" id="MCD9559663.1"/>
    </source>
</evidence>